<evidence type="ECO:0000256" key="1">
    <source>
        <dbReference type="SAM" id="Coils"/>
    </source>
</evidence>
<feature type="compositionally biased region" description="Polar residues" evidence="2">
    <location>
        <begin position="142"/>
        <end position="151"/>
    </location>
</feature>
<feature type="compositionally biased region" description="Acidic residues" evidence="2">
    <location>
        <begin position="213"/>
        <end position="224"/>
    </location>
</feature>
<feature type="coiled-coil region" evidence="1">
    <location>
        <begin position="371"/>
        <end position="440"/>
    </location>
</feature>
<feature type="region of interest" description="Disordered" evidence="2">
    <location>
        <begin position="263"/>
        <end position="285"/>
    </location>
</feature>
<dbReference type="OrthoDB" id="6514734at2759"/>
<dbReference type="RefSeq" id="XP_027203018.1">
    <property type="nucleotide sequence ID" value="XM_027347217.1"/>
</dbReference>
<proteinExistence type="predicted"/>
<evidence type="ECO:0000313" key="3">
    <source>
        <dbReference type="Proteomes" id="UP000515146"/>
    </source>
</evidence>
<feature type="region of interest" description="Disordered" evidence="2">
    <location>
        <begin position="129"/>
        <end position="162"/>
    </location>
</feature>
<feature type="compositionally biased region" description="Basic and acidic residues" evidence="2">
    <location>
        <begin position="201"/>
        <end position="212"/>
    </location>
</feature>
<feature type="compositionally biased region" description="Acidic residues" evidence="2">
    <location>
        <begin position="582"/>
        <end position="592"/>
    </location>
</feature>
<feature type="region of interest" description="Disordered" evidence="2">
    <location>
        <begin position="561"/>
        <end position="592"/>
    </location>
</feature>
<feature type="region of interest" description="Disordered" evidence="2">
    <location>
        <begin position="189"/>
        <end position="227"/>
    </location>
</feature>
<reference evidence="4" key="1">
    <citation type="submission" date="2025-08" db="UniProtKB">
        <authorList>
            <consortium name="RefSeq"/>
        </authorList>
    </citation>
    <scope>IDENTIFICATION</scope>
    <source>
        <strain evidence="4">Airmid</strain>
    </source>
</reference>
<accession>A0A6P6YC60</accession>
<dbReference type="Proteomes" id="UP000515146">
    <property type="component" value="Unplaced"/>
</dbReference>
<dbReference type="OMA" id="DERNDHY"/>
<organism evidence="3 4">
    <name type="scientific">Dermatophagoides pteronyssinus</name>
    <name type="common">European house dust mite</name>
    <dbReference type="NCBI Taxonomy" id="6956"/>
    <lineage>
        <taxon>Eukaryota</taxon>
        <taxon>Metazoa</taxon>
        <taxon>Ecdysozoa</taxon>
        <taxon>Arthropoda</taxon>
        <taxon>Chelicerata</taxon>
        <taxon>Arachnida</taxon>
        <taxon>Acari</taxon>
        <taxon>Acariformes</taxon>
        <taxon>Sarcoptiformes</taxon>
        <taxon>Astigmata</taxon>
        <taxon>Psoroptidia</taxon>
        <taxon>Analgoidea</taxon>
        <taxon>Pyroglyphidae</taxon>
        <taxon>Dermatophagoidinae</taxon>
        <taxon>Dermatophagoides</taxon>
    </lineage>
</organism>
<keyword evidence="1" id="KW-0175">Coiled coil</keyword>
<feature type="compositionally biased region" description="Low complexity" evidence="2">
    <location>
        <begin position="302"/>
        <end position="313"/>
    </location>
</feature>
<dbReference type="KEGG" id="dpte:113796922"/>
<evidence type="ECO:0000256" key="2">
    <source>
        <dbReference type="SAM" id="MobiDB-lite"/>
    </source>
</evidence>
<feature type="compositionally biased region" description="Polar residues" evidence="2">
    <location>
        <begin position="314"/>
        <end position="326"/>
    </location>
</feature>
<keyword evidence="3" id="KW-1185">Reference proteome</keyword>
<name>A0A6P6YC60_DERPT</name>
<sequence length="592" mass="69961">MLRHKSTPCLLQMAKHSTTTTTTMINHNHNHQMYYGNDNELKNRYDNLQEQHQQLKRDINDAREQIKRLNTRMSRLLMEKKRILKNFKPELEITMEEKMFELEQQLRQQQQQNERLRERLKLMYHTTIDNQQQQQQQHRPKSSINHQQSSMMAKKLPLRNTKSAYSNVRSRIDSGLGFYFRPLNLSRSSKMVTNSSRRSRSQNDRSVTFKEPTEEEEVEEEEQSSMEKDLTLKNAIILIQDAKEEIIRLESIIEQQQNSIDSLRQNNPSVSSSMINENGSSKNIDTDESMLSMMIMTATRTTTTATRTTTTATNDKSSPTTMNLNVDNVDDDQTAIDSLWLKYQQILNNKKSFQRISLECQQIFEKLYSIMKLERQKSQEYRLKLQQQEKKIMVNLKMIESARSNEQTSAIMLMEKDKIIENLRKENQILQDSLKQCMNQLISIQNNDDNVADNHQQQQQQMSITIREQIQQIWYHKRNDYEKQINELNEKIGELNDNLYRQQQKNESLRIGYENLQQLNENDQLKIVHLEQKVCRLSEILFHDFDHKIIIDPLSPSTSNHLNNHHDDTSFANGSNNIPDAHDDDDFVYDSK</sequence>
<feature type="compositionally biased region" description="Polar residues" evidence="2">
    <location>
        <begin position="263"/>
        <end position="283"/>
    </location>
</feature>
<feature type="coiled-coil region" evidence="1">
    <location>
        <begin position="478"/>
        <end position="533"/>
    </location>
</feature>
<dbReference type="AlphaFoldDB" id="A0A6P6YC60"/>
<dbReference type="InParanoid" id="A0A6P6YC60"/>
<gene>
    <name evidence="4" type="primary">LOC113796922</name>
</gene>
<evidence type="ECO:0000313" key="4">
    <source>
        <dbReference type="RefSeq" id="XP_027203018.1"/>
    </source>
</evidence>
<feature type="region of interest" description="Disordered" evidence="2">
    <location>
        <begin position="302"/>
        <end position="326"/>
    </location>
</feature>
<protein>
    <submittedName>
        <fullName evidence="4">Leucine-rich repeat-containing protein DDB_G0290503</fullName>
    </submittedName>
</protein>
<feature type="coiled-coil region" evidence="1">
    <location>
        <begin position="38"/>
        <end position="126"/>
    </location>
</feature>